<gene>
    <name evidence="2" type="ORF">SLS56_005936</name>
</gene>
<feature type="region of interest" description="Disordered" evidence="1">
    <location>
        <begin position="474"/>
        <end position="503"/>
    </location>
</feature>
<feature type="compositionally biased region" description="Basic and acidic residues" evidence="1">
    <location>
        <begin position="903"/>
        <end position="912"/>
    </location>
</feature>
<protein>
    <submittedName>
        <fullName evidence="2">Uncharacterized protein</fullName>
    </submittedName>
</protein>
<feature type="compositionally biased region" description="Basic and acidic residues" evidence="1">
    <location>
        <begin position="725"/>
        <end position="749"/>
    </location>
</feature>
<feature type="region of interest" description="Disordered" evidence="1">
    <location>
        <begin position="26"/>
        <end position="88"/>
    </location>
</feature>
<name>A0ABR3SSV5_9PEZI</name>
<feature type="region of interest" description="Disordered" evidence="1">
    <location>
        <begin position="249"/>
        <end position="310"/>
    </location>
</feature>
<organism evidence="2 3">
    <name type="scientific">Neofusicoccum ribis</name>
    <dbReference type="NCBI Taxonomy" id="45134"/>
    <lineage>
        <taxon>Eukaryota</taxon>
        <taxon>Fungi</taxon>
        <taxon>Dikarya</taxon>
        <taxon>Ascomycota</taxon>
        <taxon>Pezizomycotina</taxon>
        <taxon>Dothideomycetes</taxon>
        <taxon>Dothideomycetes incertae sedis</taxon>
        <taxon>Botryosphaeriales</taxon>
        <taxon>Botryosphaeriaceae</taxon>
        <taxon>Neofusicoccum</taxon>
    </lineage>
</organism>
<evidence type="ECO:0000313" key="3">
    <source>
        <dbReference type="Proteomes" id="UP001521116"/>
    </source>
</evidence>
<feature type="compositionally biased region" description="Polar residues" evidence="1">
    <location>
        <begin position="1016"/>
        <end position="1026"/>
    </location>
</feature>
<proteinExistence type="predicted"/>
<evidence type="ECO:0000313" key="2">
    <source>
        <dbReference type="EMBL" id="KAL1628485.1"/>
    </source>
</evidence>
<feature type="compositionally biased region" description="Low complexity" evidence="1">
    <location>
        <begin position="1168"/>
        <end position="1190"/>
    </location>
</feature>
<sequence>MISPLPPHEMEQILYYSQLNRSTPTISQGPYMASEMPLRRPVGANGSAPMLRPVPRRSVTSLTNGTDSDALSSGPPSLGPQTPRVSHSAEVMVQQAASPLAGADPPTDSGDFESDQALEYYDYSEHFDSIQKDPPSAEAAAVTPGGFVNHMKSILGEKAHTRQTTQHTCAPLTSSPEILPDVAELEGSPVPTPEPEIVELPGSVVPSPIPRRITREMILSVIEPSSTANETTVSTLDVKVPMEIDSKLKVSVERSPSPPPSPSRSSSSSGTMSTAPEENNGVASEVDGNESQRPRSSSETSAEAPNGDSVIKVTARYSLPVTRDSVGSTGTLSIENEGVVEPQVKLEIPSDPAASEKTPERSEGLSAVTSSFLMSPSTASSRAKSMCLTPKPSSVDVKARISAPVLGTHTPETGRSGSFNFLVDSSPLPSAVSSHLSVPKNLLELTTPVHPNPQQDEHKPMFVTPAATPVTFTTDESTPGSATVQSTSTHSVPARSYSSRESGNTTTHLVWPVRKSSLQSFEPKEEFPPRTSIAANIIAQDLRLSNPPRYPSQLSDVKEESCEEFCSDLSKRPSTGVSSNRISTSFKFPPLTRVPDEDSSSSDLDRRVSTGLKFPTARDSTPSGRVTSLDSIFLTRASSVKASRKSVIESPKRGTLAESRLIPSMHFSQMDLIERLHEALGDRSTLSLDGVPVNFGTGYPGSDGRPTSLGPIREKYRSFFASLDDTDHRPDYRPKTPETVELKPEEAKPDTGVIPPVIVEPARSDVMSLTSKPSTISKNRAFSPEELISEVEKLSIPSVSGLTQRLSELIPSLKRYSSSETVNKEKEEGDDVENMIEDPELKSDVHEIRHLGDRPGLLNNMRSSCRLRAMPGRPNLVLIDDDVYQELSQRGKPQEENFFPGPRVEEVKDSESSNKSFKSARERKDSGGTTPDIKISQPSLAELEAPLPAHVREKPPCGGHEGHTAVKKSEEVKPWDISMKFPWNESTTGIDITFPVKAHVRDRSAGSCPSKLRSRSPASSEYSTATDGRVRNASGEGQNVTPDSTETHDTFKHSRKGSHRPSGSVMGSITRKLGRTMGLEANGFPTIRTSVSLDEFAHDPGDRYPTSGLTPPSRFNIDDVRSFFSDDSEQTRRGGSFRKRLTQLRSKIGPQTTMSRAQSAVEARTIDRTATATASTTEGDGSSGTMTDSRVGAGGSVQTYDGATGMPKSEFRTKRFFDRIKTMWFRSGEFFRGFGAKKKNEKQETREWLQDSDVNMTRTEVYPGT</sequence>
<feature type="compositionally biased region" description="Polar residues" evidence="1">
    <location>
        <begin position="475"/>
        <end position="503"/>
    </location>
</feature>
<feature type="region of interest" description="Disordered" evidence="1">
    <location>
        <begin position="887"/>
        <end position="939"/>
    </location>
</feature>
<dbReference type="EMBL" id="JAJVDC020000063">
    <property type="protein sequence ID" value="KAL1628485.1"/>
    <property type="molecule type" value="Genomic_DNA"/>
</dbReference>
<reference evidence="2 3" key="1">
    <citation type="submission" date="2024-02" db="EMBL/GenBank/DDBJ databases">
        <title>De novo assembly and annotation of 12 fungi associated with fruit tree decline syndrome in Ontario, Canada.</title>
        <authorList>
            <person name="Sulman M."/>
            <person name="Ellouze W."/>
            <person name="Ilyukhin E."/>
        </authorList>
    </citation>
    <scope>NUCLEOTIDE SEQUENCE [LARGE SCALE GENOMIC DNA]</scope>
    <source>
        <strain evidence="2 3">M1-105</strain>
    </source>
</reference>
<feature type="compositionally biased region" description="Polar residues" evidence="1">
    <location>
        <begin position="1143"/>
        <end position="1158"/>
    </location>
</feature>
<feature type="region of interest" description="Disordered" evidence="1">
    <location>
        <begin position="723"/>
        <end position="755"/>
    </location>
</feature>
<evidence type="ECO:0000256" key="1">
    <source>
        <dbReference type="SAM" id="MobiDB-lite"/>
    </source>
</evidence>
<feature type="region of interest" description="Disordered" evidence="1">
    <location>
        <begin position="1126"/>
        <end position="1206"/>
    </location>
</feature>
<feature type="region of interest" description="Disordered" evidence="1">
    <location>
        <begin position="568"/>
        <end position="607"/>
    </location>
</feature>
<feature type="compositionally biased region" description="Polar residues" evidence="1">
    <location>
        <begin position="58"/>
        <end position="85"/>
    </location>
</feature>
<feature type="compositionally biased region" description="Polar residues" evidence="1">
    <location>
        <begin position="367"/>
        <end position="383"/>
    </location>
</feature>
<feature type="region of interest" description="Disordered" evidence="1">
    <location>
        <begin position="1003"/>
        <end position="1067"/>
    </location>
</feature>
<keyword evidence="3" id="KW-1185">Reference proteome</keyword>
<accession>A0ABR3SSV5</accession>
<dbReference type="Proteomes" id="UP001521116">
    <property type="component" value="Unassembled WGS sequence"/>
</dbReference>
<feature type="compositionally biased region" description="Polar residues" evidence="1">
    <location>
        <begin position="289"/>
        <end position="303"/>
    </location>
</feature>
<comment type="caution">
    <text evidence="2">The sequence shown here is derived from an EMBL/GenBank/DDBJ whole genome shotgun (WGS) entry which is preliminary data.</text>
</comment>
<feature type="compositionally biased region" description="Polar residues" evidence="1">
    <location>
        <begin position="1035"/>
        <end position="1044"/>
    </location>
</feature>
<feature type="compositionally biased region" description="Polar residues" evidence="1">
    <location>
        <begin position="572"/>
        <end position="586"/>
    </location>
</feature>
<feature type="region of interest" description="Disordered" evidence="1">
    <location>
        <begin position="350"/>
        <end position="390"/>
    </location>
</feature>